<dbReference type="PANTHER" id="PTHR11717">
    <property type="entry name" value="LOW MOLECULAR WEIGHT PROTEIN TYROSINE PHOSPHATASE"/>
    <property type="match status" value="1"/>
</dbReference>
<organism evidence="7">
    <name type="scientific">uncultured Rubrobacteraceae bacterium</name>
    <dbReference type="NCBI Taxonomy" id="349277"/>
    <lineage>
        <taxon>Bacteria</taxon>
        <taxon>Bacillati</taxon>
        <taxon>Actinomycetota</taxon>
        <taxon>Rubrobacteria</taxon>
        <taxon>Rubrobacterales</taxon>
        <taxon>Rubrobacteraceae</taxon>
        <taxon>environmental samples</taxon>
    </lineage>
</organism>
<feature type="active site" description="Nucleophile" evidence="5">
    <location>
        <position position="8"/>
    </location>
</feature>
<feature type="domain" description="Phosphotyrosine protein phosphatase I" evidence="6">
    <location>
        <begin position="2"/>
        <end position="149"/>
    </location>
</feature>
<evidence type="ECO:0000259" key="6">
    <source>
        <dbReference type="SMART" id="SM00226"/>
    </source>
</evidence>
<dbReference type="Gene3D" id="3.40.50.2300">
    <property type="match status" value="1"/>
</dbReference>
<dbReference type="EC" id="3.1.3.48" evidence="2"/>
<proteinExistence type="inferred from homology"/>
<dbReference type="SMART" id="SM00226">
    <property type="entry name" value="LMWPc"/>
    <property type="match status" value="1"/>
</dbReference>
<feature type="active site" description="Proton donor" evidence="5">
    <location>
        <position position="123"/>
    </location>
</feature>
<dbReference type="InterPro" id="IPR017867">
    <property type="entry name" value="Tyr_phospatase_low_mol_wt"/>
</dbReference>
<feature type="active site" evidence="5">
    <location>
        <position position="14"/>
    </location>
</feature>
<sequence length="159" mass="17465">MVRVLFVCLGNICRSPLAQGVFEGVLRREGLEGEVFVDSAGTGRWHVGSPPDNRALSAAALRGVDISSQRARQITSDDCQDFDYVLTMDEENYGKVAALCRSNAVVRPFLDFAPDSPEREVPDPYSSGPDEFEHVLDLVEEASEGLLDDIRGRHLSGRL</sequence>
<dbReference type="InterPro" id="IPR023485">
    <property type="entry name" value="Ptyr_pPase"/>
</dbReference>
<name>A0A6J4PXI1_9ACTN</name>
<evidence type="ECO:0000256" key="3">
    <source>
        <dbReference type="ARBA" id="ARBA00022801"/>
    </source>
</evidence>
<dbReference type="PRINTS" id="PR00719">
    <property type="entry name" value="LMWPTPASE"/>
</dbReference>
<dbReference type="GO" id="GO:0004725">
    <property type="term" value="F:protein tyrosine phosphatase activity"/>
    <property type="evidence" value="ECO:0007669"/>
    <property type="project" value="UniProtKB-EC"/>
</dbReference>
<dbReference type="InterPro" id="IPR036196">
    <property type="entry name" value="Ptyr_pPase_sf"/>
</dbReference>
<keyword evidence="3 7" id="KW-0378">Hydrolase</keyword>
<evidence type="ECO:0000256" key="4">
    <source>
        <dbReference type="ARBA" id="ARBA00022912"/>
    </source>
</evidence>
<dbReference type="AlphaFoldDB" id="A0A6J4PXI1"/>
<accession>A0A6J4PXI1</accession>
<dbReference type="SUPFAM" id="SSF52788">
    <property type="entry name" value="Phosphotyrosine protein phosphatases I"/>
    <property type="match status" value="1"/>
</dbReference>
<comment type="similarity">
    <text evidence="1">Belongs to the low molecular weight phosphotyrosine protein phosphatase family.</text>
</comment>
<dbReference type="PANTHER" id="PTHR11717:SF7">
    <property type="entry name" value="LOW MOLECULAR WEIGHT PHOSPHOTYROSINE PROTEIN PHOSPHATASE"/>
    <property type="match status" value="1"/>
</dbReference>
<dbReference type="Pfam" id="PF01451">
    <property type="entry name" value="LMWPc"/>
    <property type="match status" value="1"/>
</dbReference>
<dbReference type="InterPro" id="IPR050438">
    <property type="entry name" value="LMW_PTPase"/>
</dbReference>
<protein>
    <recommendedName>
        <fullName evidence="2">protein-tyrosine-phosphatase</fullName>
        <ecNumber evidence="2">3.1.3.48</ecNumber>
    </recommendedName>
</protein>
<dbReference type="CDD" id="cd16343">
    <property type="entry name" value="LMWPTP"/>
    <property type="match status" value="1"/>
</dbReference>
<dbReference type="EMBL" id="CADCUZ010000105">
    <property type="protein sequence ID" value="CAA9424522.1"/>
    <property type="molecule type" value="Genomic_DNA"/>
</dbReference>
<evidence type="ECO:0000256" key="1">
    <source>
        <dbReference type="ARBA" id="ARBA00011063"/>
    </source>
</evidence>
<evidence type="ECO:0000256" key="2">
    <source>
        <dbReference type="ARBA" id="ARBA00013064"/>
    </source>
</evidence>
<keyword evidence="4" id="KW-0904">Protein phosphatase</keyword>
<evidence type="ECO:0000256" key="5">
    <source>
        <dbReference type="PIRSR" id="PIRSR617867-1"/>
    </source>
</evidence>
<evidence type="ECO:0000313" key="7">
    <source>
        <dbReference type="EMBL" id="CAA9424522.1"/>
    </source>
</evidence>
<reference evidence="7" key="1">
    <citation type="submission" date="2020-02" db="EMBL/GenBank/DDBJ databases">
        <authorList>
            <person name="Meier V. D."/>
        </authorList>
    </citation>
    <scope>NUCLEOTIDE SEQUENCE</scope>
    <source>
        <strain evidence="7">AVDCRST_MAG55</strain>
    </source>
</reference>
<gene>
    <name evidence="7" type="ORF">AVDCRST_MAG55-2221</name>
</gene>